<name>A0A2U3EP88_PURLI</name>
<protein>
    <submittedName>
        <fullName evidence="3">Uncharacterized protein</fullName>
    </submittedName>
</protein>
<proteinExistence type="predicted"/>
<dbReference type="AlphaFoldDB" id="A0A2U3EP88"/>
<reference evidence="3" key="1">
    <citation type="submission" date="2015-05" db="EMBL/GenBank/DDBJ databases">
        <authorList>
            <person name="Wang D.B."/>
            <person name="Wang M."/>
        </authorList>
    </citation>
    <scope>NUCLEOTIDE SEQUENCE</scope>
    <source>
        <strain evidence="3">36-1</strain>
    </source>
</reference>
<dbReference type="Proteomes" id="UP000245956">
    <property type="component" value="Unassembled WGS sequence"/>
</dbReference>
<reference evidence="3 4" key="2">
    <citation type="journal article" date="2016" name="Front. Microbiol.">
        <title>Genome and transcriptome sequences reveal the specific parasitism of the nematophagous Purpureocillium lilacinum 36-1.</title>
        <authorList>
            <person name="Xie J."/>
            <person name="Li S."/>
            <person name="Mo C."/>
            <person name="Xiao X."/>
            <person name="Peng D."/>
            <person name="Wang G."/>
            <person name="Xiao Y."/>
        </authorList>
    </citation>
    <scope>NUCLEOTIDE SEQUENCE [LARGE SCALE GENOMIC DNA]</scope>
    <source>
        <strain evidence="3 4">36-1</strain>
    </source>
</reference>
<accession>A0A2U3EP88</accession>
<keyword evidence="1" id="KW-0812">Transmembrane</keyword>
<keyword evidence="1" id="KW-1133">Transmembrane helix</keyword>
<dbReference type="EMBL" id="JAWRVI010000006">
    <property type="protein sequence ID" value="KAK4093337.1"/>
    <property type="molecule type" value="Genomic_DNA"/>
</dbReference>
<evidence type="ECO:0000256" key="1">
    <source>
        <dbReference type="SAM" id="Phobius"/>
    </source>
</evidence>
<reference evidence="2 5" key="4">
    <citation type="journal article" date="2024" name="Microbiol. Resour. Announc.">
        <title>Genome annotations for the ascomycete fungi Trichoderma harzianum, Trichoderma aggressivum, and Purpureocillium lilacinum.</title>
        <authorList>
            <person name="Beijen E.P.W."/>
            <person name="Ohm R.A."/>
        </authorList>
    </citation>
    <scope>NUCLEOTIDE SEQUENCE [LARGE SCALE GENOMIC DNA]</scope>
    <source>
        <strain evidence="2 5">CBS 150709</strain>
    </source>
</reference>
<evidence type="ECO:0000313" key="5">
    <source>
        <dbReference type="Proteomes" id="UP001287286"/>
    </source>
</evidence>
<evidence type="ECO:0000313" key="3">
    <source>
        <dbReference type="EMBL" id="PWI76319.1"/>
    </source>
</evidence>
<reference evidence="2" key="3">
    <citation type="submission" date="2023-11" db="EMBL/GenBank/DDBJ databases">
        <authorList>
            <person name="Beijen E."/>
            <person name="Ohm R.A."/>
        </authorList>
    </citation>
    <scope>NUCLEOTIDE SEQUENCE</scope>
    <source>
        <strain evidence="2">CBS 150709</strain>
    </source>
</reference>
<keyword evidence="1" id="KW-0472">Membrane</keyword>
<dbReference type="Proteomes" id="UP001287286">
    <property type="component" value="Unassembled WGS sequence"/>
</dbReference>
<gene>
    <name evidence="3" type="ORF">PCL_03513</name>
    <name evidence="2" type="ORF">Purlil1_2494</name>
</gene>
<feature type="transmembrane region" description="Helical" evidence="1">
    <location>
        <begin position="40"/>
        <end position="62"/>
    </location>
</feature>
<evidence type="ECO:0000313" key="4">
    <source>
        <dbReference type="Proteomes" id="UP000245956"/>
    </source>
</evidence>
<comment type="caution">
    <text evidence="3">The sequence shown here is derived from an EMBL/GenBank/DDBJ whole genome shotgun (WGS) entry which is preliminary data.</text>
</comment>
<keyword evidence="5" id="KW-1185">Reference proteome</keyword>
<sequence>MHATRFDRLVSFFENPVPARTMAAFHRSFSTLNEEKVLNIIWVAIVGLEIMMILGVAVKSIVQRLSYNRPSSMSGPIAL</sequence>
<evidence type="ECO:0000313" key="2">
    <source>
        <dbReference type="EMBL" id="KAK4093337.1"/>
    </source>
</evidence>
<dbReference type="EMBL" id="LCWV01000001">
    <property type="protein sequence ID" value="PWI76319.1"/>
    <property type="molecule type" value="Genomic_DNA"/>
</dbReference>
<organism evidence="3 4">
    <name type="scientific">Purpureocillium lilacinum</name>
    <name type="common">Paecilomyces lilacinus</name>
    <dbReference type="NCBI Taxonomy" id="33203"/>
    <lineage>
        <taxon>Eukaryota</taxon>
        <taxon>Fungi</taxon>
        <taxon>Dikarya</taxon>
        <taxon>Ascomycota</taxon>
        <taxon>Pezizomycotina</taxon>
        <taxon>Sordariomycetes</taxon>
        <taxon>Hypocreomycetidae</taxon>
        <taxon>Hypocreales</taxon>
        <taxon>Ophiocordycipitaceae</taxon>
        <taxon>Purpureocillium</taxon>
    </lineage>
</organism>